<proteinExistence type="predicted"/>
<feature type="transmembrane region" description="Helical" evidence="1">
    <location>
        <begin position="48"/>
        <end position="69"/>
    </location>
</feature>
<dbReference type="STRING" id="1802758.A3A96_01605"/>
<comment type="caution">
    <text evidence="2">The sequence shown here is derived from an EMBL/GenBank/DDBJ whole genome shotgun (WGS) entry which is preliminary data.</text>
</comment>
<keyword evidence="1" id="KW-1133">Transmembrane helix</keyword>
<reference evidence="2 3" key="1">
    <citation type="journal article" date="2016" name="Nat. Commun.">
        <title>Thousands of microbial genomes shed light on interconnected biogeochemical processes in an aquifer system.</title>
        <authorList>
            <person name="Anantharaman K."/>
            <person name="Brown C.T."/>
            <person name="Hug L.A."/>
            <person name="Sharon I."/>
            <person name="Castelle C.J."/>
            <person name="Probst A.J."/>
            <person name="Thomas B.C."/>
            <person name="Singh A."/>
            <person name="Wilkins M.J."/>
            <person name="Karaoz U."/>
            <person name="Brodie E.L."/>
            <person name="Williams K.H."/>
            <person name="Hubbard S.S."/>
            <person name="Banfield J.F."/>
        </authorList>
    </citation>
    <scope>NUCLEOTIDE SEQUENCE [LARGE SCALE GENOMIC DNA]</scope>
</reference>
<feature type="transmembrane region" description="Helical" evidence="1">
    <location>
        <begin position="89"/>
        <end position="108"/>
    </location>
</feature>
<protein>
    <submittedName>
        <fullName evidence="2">Uncharacterized protein</fullName>
    </submittedName>
</protein>
<accession>A0A1G2TVR0</accession>
<dbReference type="EMBL" id="MHWB01000013">
    <property type="protein sequence ID" value="OHB01371.1"/>
    <property type="molecule type" value="Genomic_DNA"/>
</dbReference>
<evidence type="ECO:0000256" key="1">
    <source>
        <dbReference type="SAM" id="Phobius"/>
    </source>
</evidence>
<sequence>MGMGLLFVVVFPLIFVAGLLIYYRRRVICRSTNDFFRSMSADTRGQDLVEYALMAGFVAVAVVVTFGSVAETVTPIVGKILSLRDIPTLIVRVGAAILAALFLSLIVLRRKERAENDRNDGM</sequence>
<gene>
    <name evidence="2" type="ORF">A3A96_01605</name>
</gene>
<dbReference type="AlphaFoldDB" id="A0A1G2TVR0"/>
<dbReference type="Proteomes" id="UP000177707">
    <property type="component" value="Unassembled WGS sequence"/>
</dbReference>
<feature type="transmembrane region" description="Helical" evidence="1">
    <location>
        <begin position="6"/>
        <end position="23"/>
    </location>
</feature>
<keyword evidence="1" id="KW-0812">Transmembrane</keyword>
<keyword evidence="1" id="KW-0472">Membrane</keyword>
<organism evidence="2 3">
    <name type="scientific">Candidatus Zambryskibacteria bacterium RIFCSPLOWO2_01_FULL_39_39</name>
    <dbReference type="NCBI Taxonomy" id="1802758"/>
    <lineage>
        <taxon>Bacteria</taxon>
        <taxon>Candidatus Zambryskiibacteriota</taxon>
    </lineage>
</organism>
<evidence type="ECO:0000313" key="2">
    <source>
        <dbReference type="EMBL" id="OHB01371.1"/>
    </source>
</evidence>
<evidence type="ECO:0000313" key="3">
    <source>
        <dbReference type="Proteomes" id="UP000177707"/>
    </source>
</evidence>
<name>A0A1G2TVR0_9BACT</name>